<dbReference type="SUPFAM" id="SSF48371">
    <property type="entry name" value="ARM repeat"/>
    <property type="match status" value="1"/>
</dbReference>
<dbReference type="Proteomes" id="UP000199663">
    <property type="component" value="Unassembled WGS sequence"/>
</dbReference>
<dbReference type="PANTHER" id="PTHR33546:SF1">
    <property type="entry name" value="LARGE, MULTIFUNCTIONAL SECRETED PROTEIN"/>
    <property type="match status" value="1"/>
</dbReference>
<keyword evidence="7" id="KW-1185">Reference proteome</keyword>
<organism evidence="6 7">
    <name type="scientific">Rhodonellum ikkaensis</name>
    <dbReference type="NCBI Taxonomy" id="336829"/>
    <lineage>
        <taxon>Bacteria</taxon>
        <taxon>Pseudomonadati</taxon>
        <taxon>Bacteroidota</taxon>
        <taxon>Cytophagia</taxon>
        <taxon>Cytophagales</taxon>
        <taxon>Cytophagaceae</taxon>
        <taxon>Rhodonellum</taxon>
    </lineage>
</organism>
<evidence type="ECO:0000313" key="7">
    <source>
        <dbReference type="Proteomes" id="UP000199663"/>
    </source>
</evidence>
<dbReference type="InterPro" id="IPR055557">
    <property type="entry name" value="DUF7133"/>
</dbReference>
<name>A0A1H3RAB7_9BACT</name>
<evidence type="ECO:0000259" key="5">
    <source>
        <dbReference type="PROSITE" id="PS51007"/>
    </source>
</evidence>
<keyword evidence="3 4" id="KW-0408">Iron</keyword>
<protein>
    <submittedName>
        <fullName evidence="6">Membrane-bound dehydrogenase domain-containing protein</fullName>
    </submittedName>
</protein>
<dbReference type="Pfam" id="PF00034">
    <property type="entry name" value="Cytochrom_C"/>
    <property type="match status" value="1"/>
</dbReference>
<keyword evidence="1 4" id="KW-0349">Heme</keyword>
<dbReference type="Gene3D" id="1.10.760.10">
    <property type="entry name" value="Cytochrome c-like domain"/>
    <property type="match status" value="1"/>
</dbReference>
<dbReference type="InterPro" id="IPR016024">
    <property type="entry name" value="ARM-type_fold"/>
</dbReference>
<dbReference type="NCBIfam" id="TIGR02603">
    <property type="entry name" value="CxxCH_TIGR02603"/>
    <property type="match status" value="1"/>
</dbReference>
<dbReference type="InterPro" id="IPR011989">
    <property type="entry name" value="ARM-like"/>
</dbReference>
<reference evidence="6 7" key="1">
    <citation type="submission" date="2016-10" db="EMBL/GenBank/DDBJ databases">
        <authorList>
            <person name="Varghese N."/>
            <person name="Submissions S."/>
        </authorList>
    </citation>
    <scope>NUCLEOTIDE SEQUENCE [LARGE SCALE GENOMIC DNA]</scope>
    <source>
        <strain evidence="6 7">DSM 17997</strain>
    </source>
</reference>
<dbReference type="SUPFAM" id="SSF46626">
    <property type="entry name" value="Cytochrome c"/>
    <property type="match status" value="1"/>
</dbReference>
<dbReference type="PROSITE" id="PS51007">
    <property type="entry name" value="CYTC"/>
    <property type="match status" value="1"/>
</dbReference>
<sequence>MMTQPMAFCWDDRGRLWVAENKDYESRGHGFSSAGDSRILILEDTNGDGVADSRKVFMEGLAFPAAIAVGFDGLYVGAPPNLLFVPNKNDKADMEKIEILLTGWGIRDRHETLNSLHWGPDGWLYGLQGFATPSKIRKPTGDSKLYYHNDPFPEDLLEADGVDINGGVWRYHPTKDRFEVVAHGFSNPWGIDYDAKGQLFMTACVIPHLWHVVPGGIYHRQGGQHFNPYVYEDIKTIANHSHRSAHGGARIYQSDAFPKVEQGKIFMANIHEHSVLSDVLEPRGSGFVGKHGDDFMLANNAQWVGFSMEIGPDGALYALDWHDADICGKEVLNSETGRIFRIAAEKSLAKDFEGRYSDLDKMSEKQLIDLQTNPSDWHSRRARGILQKRAAKEKLQANTVAGLKDLFNKNKNQDWRLRAMWTLHITGNFSDTELVQALSDKDPHIRAWAIQLLCEDLNPSAEAMAKFKTMAKNDDSAVVRLYLAAALQRLGTNDPWEIATLLLQHAEDEKDNNLPKLIWFGIEPLMAKNPDKFLEMAAKSKIPLVTQYMARRAVDADEMEKLVATIGKNGEHAEWLLAGMLSGMEGRADLQTPPNWKSTAAKMQSSEGKKKNLSIQISELFGDTEATQRAFATLKNKNTPIDQRKRALQTLSAQQRNELIKELPLLLQDAGLRLEAIRSVGAFDNEALGKLLIENYSKYSPQEKAEVINVLSSRPRYGGMLTKEIKEKRIPKNEVPANVARQLLRVVGSGFIEVWGPIEQVPSDAAAYAKYRGMLAGNSLASADLIRGKTLFQRSCGSCHKMYGEGGEMGPDLTGSNRTDVDYILMNVLEPSAEIQDAYKMVVINTRDGRTYSGNVIAENQRQLTLRIVGQDPVIINKSTIQSREITDVSMMPPGLFENLSEREIVDLMAYLKSNKAVN</sequence>
<dbReference type="InterPro" id="IPR011042">
    <property type="entry name" value="6-blade_b-propeller_TolB-like"/>
</dbReference>
<dbReference type="PANTHER" id="PTHR33546">
    <property type="entry name" value="LARGE, MULTIFUNCTIONAL SECRETED PROTEIN-RELATED"/>
    <property type="match status" value="1"/>
</dbReference>
<dbReference type="InterPro" id="IPR013428">
    <property type="entry name" value="Membrane-bound_put_N"/>
</dbReference>
<gene>
    <name evidence="6" type="ORF">SAMN05444412_1089</name>
</gene>
<keyword evidence="2 4" id="KW-0479">Metal-binding</keyword>
<evidence type="ECO:0000256" key="3">
    <source>
        <dbReference type="ARBA" id="ARBA00023004"/>
    </source>
</evidence>
<evidence type="ECO:0000256" key="1">
    <source>
        <dbReference type="ARBA" id="ARBA00022617"/>
    </source>
</evidence>
<proteinExistence type="predicted"/>
<evidence type="ECO:0000256" key="4">
    <source>
        <dbReference type="PROSITE-ProRule" id="PRU00433"/>
    </source>
</evidence>
<dbReference type="InterPro" id="IPR013427">
    <property type="entry name" value="Haem-bd_dom_put"/>
</dbReference>
<accession>A0A1H3RAB7</accession>
<dbReference type="Pfam" id="PF23500">
    <property type="entry name" value="DUF7133"/>
    <property type="match status" value="1"/>
</dbReference>
<dbReference type="EMBL" id="FNQC01000008">
    <property type="protein sequence ID" value="SDZ22772.1"/>
    <property type="molecule type" value="Genomic_DNA"/>
</dbReference>
<dbReference type="InterPro" id="IPR009056">
    <property type="entry name" value="Cyt_c-like_dom"/>
</dbReference>
<dbReference type="Gene3D" id="2.120.10.30">
    <property type="entry name" value="TolB, C-terminal domain"/>
    <property type="match status" value="1"/>
</dbReference>
<dbReference type="Gene3D" id="1.25.10.10">
    <property type="entry name" value="Leucine-rich Repeat Variant"/>
    <property type="match status" value="1"/>
</dbReference>
<evidence type="ECO:0000256" key="2">
    <source>
        <dbReference type="ARBA" id="ARBA00022723"/>
    </source>
</evidence>
<comment type="caution">
    <text evidence="6">The sequence shown here is derived from an EMBL/GenBank/DDBJ whole genome shotgun (WGS) entry which is preliminary data.</text>
</comment>
<dbReference type="InterPro" id="IPR036909">
    <property type="entry name" value="Cyt_c-like_dom_sf"/>
</dbReference>
<dbReference type="RefSeq" id="WP_019598288.1">
    <property type="nucleotide sequence ID" value="NZ_FNQC01000008.1"/>
</dbReference>
<dbReference type="NCBIfam" id="TIGR02604">
    <property type="entry name" value="Piru_Ver_Nterm"/>
    <property type="match status" value="1"/>
</dbReference>
<feature type="domain" description="Cytochrome c" evidence="5">
    <location>
        <begin position="783"/>
        <end position="916"/>
    </location>
</feature>
<evidence type="ECO:0000313" key="6">
    <source>
        <dbReference type="EMBL" id="SDZ22772.1"/>
    </source>
</evidence>
<dbReference type="SUPFAM" id="SSF63829">
    <property type="entry name" value="Calcium-dependent phosphotriesterase"/>
    <property type="match status" value="1"/>
</dbReference>